<dbReference type="EMBL" id="KM573772">
    <property type="protein sequence ID" value="AIY31250.1"/>
    <property type="molecule type" value="Genomic_DNA"/>
</dbReference>
<name>A0A0A1EJ70_9VIRU</name>
<reference evidence="1 2" key="1">
    <citation type="journal article" date="2014" name="Virology">
        <title>Metagenomic analysis of viromes of dromedary camel fecal samples reveals large number and high diversity of circoviruses and picobirnaviruses.</title>
        <authorList>
            <person name="Woo P.C.Y."/>
            <person name="Lau S.K.P."/>
            <person name="Teng J.L.L."/>
            <person name="Tsang A.K.L."/>
            <person name="Joseph M."/>
            <person name="Wong E.Y.M."/>
            <person name="Tang Y."/>
            <person name="Sivakumar S."/>
            <person name="Bai R."/>
            <person name="Wernery R."/>
            <person name="Wernery U."/>
            <person name="Yuen K.-Y."/>
        </authorList>
    </citation>
    <scope>NUCLEOTIDE SEQUENCE [LARGE SCALE GENOMIC DNA]</scope>
    <source>
        <strain evidence="1">DcSCV_c1378</strain>
    </source>
</reference>
<accession>A0A0A1EJ70</accession>
<protein>
    <submittedName>
        <fullName evidence="1">Putative replicase protein</fullName>
    </submittedName>
</protein>
<dbReference type="KEGG" id="vg:37620368"/>
<dbReference type="RefSeq" id="YP_009508847.1">
    <property type="nucleotide sequence ID" value="NC_039064.1"/>
</dbReference>
<gene>
    <name evidence="1" type="primary">rep</name>
</gene>
<dbReference type="GeneID" id="37620368"/>
<dbReference type="Proteomes" id="UP000171893">
    <property type="component" value="Segment"/>
</dbReference>
<sequence length="267" mass="31077">MHSTTVSESETTTHRRKNLQTWMITGPRTIHKRIIRELFDQCDVKEYIIAKETGKGGYEHWQIRCKASRPDFFEYVHDREPRFNIQKAATEDFDYERKDGHFWCSEDNNEILKCRYGELGDCGMIWQRQLMKRLKKQSVREIDVVLDPAGNKGKSFATIALWERREALVVPRAQTTAERVSGFVCSAWKGEWLIIIDIPRSTKAGKALYETMEEIKDGLVFDWRYSGKTRNIRGTKLVVFTNEPLNLKGLSSDRWKLHGIKADGTLS</sequence>
<organism evidence="1 2">
    <name type="scientific">Camel associated porprismacovirus 1</name>
    <dbReference type="NCBI Taxonomy" id="2170105"/>
    <lineage>
        <taxon>Viruses</taxon>
        <taxon>Monodnaviria</taxon>
        <taxon>Shotokuvirae</taxon>
        <taxon>Cressdnaviricota</taxon>
        <taxon>Arfiviricetes</taxon>
        <taxon>Cremevirales</taxon>
        <taxon>Smacoviridae</taxon>
        <taxon>Porprismacovirus</taxon>
        <taxon>Porprismacovirus camas1</taxon>
    </lineage>
</organism>
<evidence type="ECO:0000313" key="1">
    <source>
        <dbReference type="EMBL" id="AIY31250.1"/>
    </source>
</evidence>
<proteinExistence type="predicted"/>
<keyword evidence="2" id="KW-1185">Reference proteome</keyword>
<evidence type="ECO:0000313" key="2">
    <source>
        <dbReference type="Proteomes" id="UP000171893"/>
    </source>
</evidence>